<evidence type="ECO:0000259" key="6">
    <source>
        <dbReference type="PROSITE" id="PS50893"/>
    </source>
</evidence>
<dbReference type="InterPro" id="IPR003439">
    <property type="entry name" value="ABC_transporter-like_ATP-bd"/>
</dbReference>
<evidence type="ECO:0000313" key="7">
    <source>
        <dbReference type="EMBL" id="GES10282.1"/>
    </source>
</evidence>
<evidence type="ECO:0000256" key="5">
    <source>
        <dbReference type="ARBA" id="ARBA00022970"/>
    </source>
</evidence>
<dbReference type="PANTHER" id="PTHR43820">
    <property type="entry name" value="HIGH-AFFINITY BRANCHED-CHAIN AMINO ACID TRANSPORT ATP-BINDING PROTEIN LIVF"/>
    <property type="match status" value="1"/>
</dbReference>
<dbReference type="EMBL" id="BLAE01000021">
    <property type="protein sequence ID" value="GES10282.1"/>
    <property type="molecule type" value="Genomic_DNA"/>
</dbReference>
<dbReference type="GO" id="GO:0005524">
    <property type="term" value="F:ATP binding"/>
    <property type="evidence" value="ECO:0007669"/>
    <property type="project" value="UniProtKB-KW"/>
</dbReference>
<evidence type="ECO:0000256" key="3">
    <source>
        <dbReference type="ARBA" id="ARBA00022741"/>
    </source>
</evidence>
<gene>
    <name evidence="7" type="ORF">Amac_038790</name>
</gene>
<dbReference type="OrthoDB" id="5179231at2"/>
<dbReference type="Pfam" id="PF00005">
    <property type="entry name" value="ABC_tran"/>
    <property type="match status" value="1"/>
</dbReference>
<keyword evidence="4 7" id="KW-0067">ATP-binding</keyword>
<dbReference type="SUPFAM" id="SSF52540">
    <property type="entry name" value="P-loop containing nucleoside triphosphate hydrolases"/>
    <property type="match status" value="1"/>
</dbReference>
<protein>
    <submittedName>
        <fullName evidence="7">ABC transporter ATP-binding protein</fullName>
    </submittedName>
</protein>
<dbReference type="InterPro" id="IPR003593">
    <property type="entry name" value="AAA+_ATPase"/>
</dbReference>
<dbReference type="CDD" id="cd03224">
    <property type="entry name" value="ABC_TM1139_LivF_branched"/>
    <property type="match status" value="1"/>
</dbReference>
<dbReference type="Proteomes" id="UP000331127">
    <property type="component" value="Unassembled WGS sequence"/>
</dbReference>
<dbReference type="GO" id="GO:0015658">
    <property type="term" value="F:branched-chain amino acid transmembrane transporter activity"/>
    <property type="evidence" value="ECO:0007669"/>
    <property type="project" value="TreeGrafter"/>
</dbReference>
<name>A0A5M3WQ65_9ACTN</name>
<dbReference type="InterPro" id="IPR017871">
    <property type="entry name" value="ABC_transporter-like_CS"/>
</dbReference>
<reference evidence="7 8" key="1">
    <citation type="submission" date="2019-10" db="EMBL/GenBank/DDBJ databases">
        <title>Whole genome shotgun sequence of Acrocarpospora macrocephala NBRC 16266.</title>
        <authorList>
            <person name="Ichikawa N."/>
            <person name="Kimura A."/>
            <person name="Kitahashi Y."/>
            <person name="Komaki H."/>
            <person name="Oguchi A."/>
        </authorList>
    </citation>
    <scope>NUCLEOTIDE SEQUENCE [LARGE SCALE GENOMIC DNA]</scope>
    <source>
        <strain evidence="7 8">NBRC 16266</strain>
    </source>
</reference>
<evidence type="ECO:0000256" key="2">
    <source>
        <dbReference type="ARBA" id="ARBA00022448"/>
    </source>
</evidence>
<dbReference type="PROSITE" id="PS00211">
    <property type="entry name" value="ABC_TRANSPORTER_1"/>
    <property type="match status" value="1"/>
</dbReference>
<keyword evidence="3" id="KW-0547">Nucleotide-binding</keyword>
<dbReference type="GO" id="GO:0015807">
    <property type="term" value="P:L-amino acid transport"/>
    <property type="evidence" value="ECO:0007669"/>
    <property type="project" value="TreeGrafter"/>
</dbReference>
<keyword evidence="5" id="KW-0029">Amino-acid transport</keyword>
<evidence type="ECO:0000256" key="1">
    <source>
        <dbReference type="ARBA" id="ARBA00005417"/>
    </source>
</evidence>
<sequence>MLAVSKLCAAHGVVEAVRDVDVQVPKGALVALVGANGAGKTTTLNSIAGLHKPSSGTVLVGGRNVTGWPCHRLVRAGVALVAEGRRVAPSLTVLENLELAAYAKRRDKADFQQQIGRVYDLFPVLAERRGQYAGLLSGGEQQMLAVGRALMTRPDVLVLDEPSMGLAPSIVDVLFTTISTLHETGSTILLVEQNAELALAVSDYVYVMHRGRIVAEGEPDELRSRPEIMTALFG</sequence>
<comment type="similarity">
    <text evidence="1">Belongs to the ABC transporter superfamily.</text>
</comment>
<dbReference type="InterPro" id="IPR052156">
    <property type="entry name" value="BCAA_Transport_ATP-bd_LivF"/>
</dbReference>
<organism evidence="7 8">
    <name type="scientific">Acrocarpospora macrocephala</name>
    <dbReference type="NCBI Taxonomy" id="150177"/>
    <lineage>
        <taxon>Bacteria</taxon>
        <taxon>Bacillati</taxon>
        <taxon>Actinomycetota</taxon>
        <taxon>Actinomycetes</taxon>
        <taxon>Streptosporangiales</taxon>
        <taxon>Streptosporangiaceae</taxon>
        <taxon>Acrocarpospora</taxon>
    </lineage>
</organism>
<dbReference type="PANTHER" id="PTHR43820:SF4">
    <property type="entry name" value="HIGH-AFFINITY BRANCHED-CHAIN AMINO ACID TRANSPORT ATP-BINDING PROTEIN LIVF"/>
    <property type="match status" value="1"/>
</dbReference>
<evidence type="ECO:0000313" key="8">
    <source>
        <dbReference type="Proteomes" id="UP000331127"/>
    </source>
</evidence>
<dbReference type="AlphaFoldDB" id="A0A5M3WQ65"/>
<dbReference type="GO" id="GO:0016887">
    <property type="term" value="F:ATP hydrolysis activity"/>
    <property type="evidence" value="ECO:0007669"/>
    <property type="project" value="InterPro"/>
</dbReference>
<keyword evidence="2" id="KW-0813">Transport</keyword>
<evidence type="ECO:0000256" key="4">
    <source>
        <dbReference type="ARBA" id="ARBA00022840"/>
    </source>
</evidence>
<feature type="domain" description="ABC transporter" evidence="6">
    <location>
        <begin position="2"/>
        <end position="232"/>
    </location>
</feature>
<dbReference type="Gene3D" id="3.40.50.300">
    <property type="entry name" value="P-loop containing nucleotide triphosphate hydrolases"/>
    <property type="match status" value="1"/>
</dbReference>
<dbReference type="PROSITE" id="PS50893">
    <property type="entry name" value="ABC_TRANSPORTER_2"/>
    <property type="match status" value="1"/>
</dbReference>
<dbReference type="SMART" id="SM00382">
    <property type="entry name" value="AAA"/>
    <property type="match status" value="1"/>
</dbReference>
<keyword evidence="8" id="KW-1185">Reference proteome</keyword>
<proteinExistence type="inferred from homology"/>
<comment type="caution">
    <text evidence="7">The sequence shown here is derived from an EMBL/GenBank/DDBJ whole genome shotgun (WGS) entry which is preliminary data.</text>
</comment>
<dbReference type="InterPro" id="IPR027417">
    <property type="entry name" value="P-loop_NTPase"/>
</dbReference>
<accession>A0A5M3WQ65</accession>